<dbReference type="PIRSF" id="PIRSF028754">
    <property type="entry name" value="UCP028754"/>
    <property type="match status" value="1"/>
</dbReference>
<reference evidence="2" key="1">
    <citation type="submission" date="2020-07" db="EMBL/GenBank/DDBJ databases">
        <title>Huge and variable diversity of episymbiotic CPR bacteria and DPANN archaea in groundwater ecosystems.</title>
        <authorList>
            <person name="He C.Y."/>
            <person name="Keren R."/>
            <person name="Whittaker M."/>
            <person name="Farag I.F."/>
            <person name="Doudna J."/>
            <person name="Cate J.H.D."/>
            <person name="Banfield J.F."/>
        </authorList>
    </citation>
    <scope>NUCLEOTIDE SEQUENCE</scope>
    <source>
        <strain evidence="2">NC_groundwater_1370_Ag_S-0.2um_69_93</strain>
    </source>
</reference>
<protein>
    <submittedName>
        <fullName evidence="2">PAC2 family protein</fullName>
    </submittedName>
</protein>
<evidence type="ECO:0000313" key="2">
    <source>
        <dbReference type="EMBL" id="MBI4251138.1"/>
    </source>
</evidence>
<dbReference type="SUPFAM" id="SSF159659">
    <property type="entry name" value="Cgl1923-like"/>
    <property type="match status" value="1"/>
</dbReference>
<dbReference type="Gene3D" id="3.40.50.10900">
    <property type="entry name" value="PAC-like subunit"/>
    <property type="match status" value="1"/>
</dbReference>
<accession>A0A933E8K6</accession>
<feature type="region of interest" description="Disordered" evidence="1">
    <location>
        <begin position="247"/>
        <end position="299"/>
    </location>
</feature>
<proteinExistence type="predicted"/>
<comment type="caution">
    <text evidence="2">The sequence shown here is derived from an EMBL/GenBank/DDBJ whole genome shotgun (WGS) entry which is preliminary data.</text>
</comment>
<dbReference type="InterPro" id="IPR008492">
    <property type="entry name" value="Rv2714-like"/>
</dbReference>
<dbReference type="InterPro" id="IPR038389">
    <property type="entry name" value="PSMG2_sf"/>
</dbReference>
<sequence length="299" mass="33772">MDAVFREHPSELRDPVLILAFAGWNDAAESATIAARYLVDRLGGERFASIPPDDFFQYSDRRPTVRLDEKGQRQISWPANEFFVCRPSHLPRDIVVGVGVEPHLQWRRFSRNVLEVVHRCRVRLIVTMGAFLAGESHTDPVPTICLTTDPALVRNLDLEVSRYEGPTGIVGVIHNLMQDEKFPAVSLWASVPHYIAALPNPKASFALLDRLRAVCRIPLDLSDLEHSAANFDRQVEEAISQDPKIARYVSQLEDSEEAEPEETDVPLPAETSEERPSGEQIADQIERFLRRRKSGSEEE</sequence>
<organism evidence="2 3">
    <name type="scientific">Tectimicrobiota bacterium</name>
    <dbReference type="NCBI Taxonomy" id="2528274"/>
    <lineage>
        <taxon>Bacteria</taxon>
        <taxon>Pseudomonadati</taxon>
        <taxon>Nitrospinota/Tectimicrobiota group</taxon>
        <taxon>Candidatus Tectimicrobiota</taxon>
    </lineage>
</organism>
<dbReference type="InterPro" id="IPR019151">
    <property type="entry name" value="Proteasome_assmbl_chaperone_2"/>
</dbReference>
<name>A0A933E8K6_UNCTE</name>
<dbReference type="Proteomes" id="UP000752292">
    <property type="component" value="Unassembled WGS sequence"/>
</dbReference>
<gene>
    <name evidence="2" type="ORF">HY618_01655</name>
</gene>
<dbReference type="PANTHER" id="PTHR35610">
    <property type="entry name" value="3-ISOPROPYLMALATE DEHYDRATASE-RELATED"/>
    <property type="match status" value="1"/>
</dbReference>
<feature type="compositionally biased region" description="Acidic residues" evidence="1">
    <location>
        <begin position="253"/>
        <end position="264"/>
    </location>
</feature>
<feature type="compositionally biased region" description="Basic and acidic residues" evidence="1">
    <location>
        <begin position="284"/>
        <end position="299"/>
    </location>
</feature>
<dbReference type="PANTHER" id="PTHR35610:SF7">
    <property type="entry name" value="3-ISOPROPYLMALATE DEHYDRATASE"/>
    <property type="match status" value="1"/>
</dbReference>
<evidence type="ECO:0000256" key="1">
    <source>
        <dbReference type="SAM" id="MobiDB-lite"/>
    </source>
</evidence>
<dbReference type="Pfam" id="PF09754">
    <property type="entry name" value="PAC2"/>
    <property type="match status" value="1"/>
</dbReference>
<dbReference type="AlphaFoldDB" id="A0A933E8K6"/>
<evidence type="ECO:0000313" key="3">
    <source>
        <dbReference type="Proteomes" id="UP000752292"/>
    </source>
</evidence>
<dbReference type="EMBL" id="JACQRX010000073">
    <property type="protein sequence ID" value="MBI4251138.1"/>
    <property type="molecule type" value="Genomic_DNA"/>
</dbReference>